<dbReference type="SUPFAM" id="SSF55729">
    <property type="entry name" value="Acyl-CoA N-acyltransferases (Nat)"/>
    <property type="match status" value="1"/>
</dbReference>
<dbReference type="Proteomes" id="UP000251213">
    <property type="component" value="Unassembled WGS sequence"/>
</dbReference>
<sequence>MKGINMHIEYHQPESLDEIQDLRGQYLHTLVAPMDGMWESSIIAHATYWKIKYEGHIAGYFCIDSTNCLLQFYLTEAYQSFAQGIFPFILKKEGIKRAIVSTLEPFYLSLCLDFHRNLSIHSYLFRDSQMRELSFPQLKDTIFKQAKKEELEEVVRFYEENTEGNQDWIPPFVERLINQSQLFVLRDHQKILGTGECIISQKQKPYADLGMIVAKNYRKMGIGTYILIQLKNHCYNLGYKPICSCTFENIASKRAIEKAGFISHYRILNITF</sequence>
<dbReference type="Gene3D" id="3.40.630.30">
    <property type="match status" value="1"/>
</dbReference>
<gene>
    <name evidence="2" type="ORF">DL897_00920</name>
</gene>
<dbReference type="Pfam" id="PF18015">
    <property type="entry name" value="Acetyltransf_19"/>
    <property type="match status" value="1"/>
</dbReference>
<evidence type="ECO:0000313" key="3">
    <source>
        <dbReference type="Proteomes" id="UP000251213"/>
    </source>
</evidence>
<keyword evidence="3" id="KW-1185">Reference proteome</keyword>
<dbReference type="InterPro" id="IPR016181">
    <property type="entry name" value="Acyl_CoA_acyltransferase"/>
</dbReference>
<reference evidence="2 3" key="1">
    <citation type="submission" date="2018-06" db="EMBL/GenBank/DDBJ databases">
        <title>Thermoflavimicrobium daqus sp. nov., a thermophilic microbe isolated from Moutai-flavour Daqu.</title>
        <authorList>
            <person name="Wang X."/>
            <person name="Zhou H."/>
        </authorList>
    </citation>
    <scope>NUCLEOTIDE SEQUENCE [LARGE SCALE GENOMIC DNA]</scope>
    <source>
        <strain evidence="2 3">FBKL4.011</strain>
    </source>
</reference>
<dbReference type="AlphaFoldDB" id="A0A364K8M2"/>
<reference evidence="2 3" key="2">
    <citation type="submission" date="2018-06" db="EMBL/GenBank/DDBJ databases">
        <authorList>
            <person name="Zhirakovskaya E."/>
        </authorList>
    </citation>
    <scope>NUCLEOTIDE SEQUENCE [LARGE SCALE GENOMIC DNA]</scope>
    <source>
        <strain evidence="2 3">FBKL4.011</strain>
    </source>
</reference>
<evidence type="ECO:0000259" key="1">
    <source>
        <dbReference type="PROSITE" id="PS51186"/>
    </source>
</evidence>
<dbReference type="EMBL" id="QJKK01000001">
    <property type="protein sequence ID" value="RAL26643.1"/>
    <property type="molecule type" value="Genomic_DNA"/>
</dbReference>
<dbReference type="GO" id="GO:0016747">
    <property type="term" value="F:acyltransferase activity, transferring groups other than amino-acyl groups"/>
    <property type="evidence" value="ECO:0007669"/>
    <property type="project" value="InterPro"/>
</dbReference>
<dbReference type="InterPro" id="IPR040579">
    <property type="entry name" value="Acetyltransf_19"/>
</dbReference>
<organism evidence="2 3">
    <name type="scientific">Thermoflavimicrobium daqui</name>
    <dbReference type="NCBI Taxonomy" id="2137476"/>
    <lineage>
        <taxon>Bacteria</taxon>
        <taxon>Bacillati</taxon>
        <taxon>Bacillota</taxon>
        <taxon>Bacilli</taxon>
        <taxon>Bacillales</taxon>
        <taxon>Thermoactinomycetaceae</taxon>
        <taxon>Thermoflavimicrobium</taxon>
    </lineage>
</organism>
<feature type="domain" description="N-acetyltransferase" evidence="1">
    <location>
        <begin position="141"/>
        <end position="272"/>
    </location>
</feature>
<protein>
    <recommendedName>
        <fullName evidence="1">N-acetyltransferase domain-containing protein</fullName>
    </recommendedName>
</protein>
<comment type="caution">
    <text evidence="2">The sequence shown here is derived from an EMBL/GenBank/DDBJ whole genome shotgun (WGS) entry which is preliminary data.</text>
</comment>
<dbReference type="Gene3D" id="3.40.630.80">
    <property type="match status" value="1"/>
</dbReference>
<evidence type="ECO:0000313" key="2">
    <source>
        <dbReference type="EMBL" id="RAL26643.1"/>
    </source>
</evidence>
<accession>A0A364K8M2</accession>
<dbReference type="InterPro" id="IPR000182">
    <property type="entry name" value="GNAT_dom"/>
</dbReference>
<proteinExistence type="predicted"/>
<name>A0A364K8M2_9BACL</name>
<dbReference type="Pfam" id="PF00583">
    <property type="entry name" value="Acetyltransf_1"/>
    <property type="match status" value="1"/>
</dbReference>
<dbReference type="CDD" id="cd04301">
    <property type="entry name" value="NAT_SF"/>
    <property type="match status" value="1"/>
</dbReference>
<dbReference type="PROSITE" id="PS51186">
    <property type="entry name" value="GNAT"/>
    <property type="match status" value="1"/>
</dbReference>
<dbReference type="OrthoDB" id="7833882at2"/>